<dbReference type="GO" id="GO:0005737">
    <property type="term" value="C:cytoplasm"/>
    <property type="evidence" value="ECO:0007669"/>
    <property type="project" value="TreeGrafter"/>
</dbReference>
<proteinExistence type="inferred from homology"/>
<dbReference type="VEuPathDB" id="AmoebaDB:EHI7A_106570"/>
<dbReference type="GO" id="GO:0009143">
    <property type="term" value="P:nucleoside triphosphate catabolic process"/>
    <property type="evidence" value="ECO:0007669"/>
    <property type="project" value="InterPro"/>
</dbReference>
<dbReference type="PANTHER" id="PTHR11067">
    <property type="entry name" value="INOSINE TRIPHOSPHATE PYROPHOSPHATASE/HAM1 PROTEIN"/>
    <property type="match status" value="1"/>
</dbReference>
<dbReference type="GO" id="GO:0047429">
    <property type="term" value="F:nucleoside triphosphate diphosphatase activity"/>
    <property type="evidence" value="ECO:0007669"/>
    <property type="project" value="InterPro"/>
</dbReference>
<dbReference type="CDD" id="cd00515">
    <property type="entry name" value="HAM1"/>
    <property type="match status" value="1"/>
</dbReference>
<protein>
    <submittedName>
        <fullName evidence="3">Inosine triphosphate pyrophosphatase putative</fullName>
    </submittedName>
</protein>
<gene>
    <name evidence="3" type="ORF">CL6EHI_192100</name>
</gene>
<dbReference type="InterPro" id="IPR029001">
    <property type="entry name" value="ITPase-like_fam"/>
</dbReference>
<organism evidence="3 4">
    <name type="scientific">Entamoeba histolytica</name>
    <dbReference type="NCBI Taxonomy" id="5759"/>
    <lineage>
        <taxon>Eukaryota</taxon>
        <taxon>Amoebozoa</taxon>
        <taxon>Evosea</taxon>
        <taxon>Archamoebae</taxon>
        <taxon>Mastigamoebida</taxon>
        <taxon>Entamoebidae</taxon>
        <taxon>Entamoeba</taxon>
    </lineage>
</organism>
<keyword evidence="2" id="KW-0378">Hydrolase</keyword>
<dbReference type="SUPFAM" id="SSF52972">
    <property type="entry name" value="ITPase-like"/>
    <property type="match status" value="1"/>
</dbReference>
<dbReference type="EMBL" id="BDEQ01000001">
    <property type="protein sequence ID" value="GAT97340.1"/>
    <property type="molecule type" value="Genomic_DNA"/>
</dbReference>
<dbReference type="Gene3D" id="3.90.950.10">
    <property type="match status" value="1"/>
</dbReference>
<dbReference type="VEuPathDB" id="AmoebaDB:KM1_328590"/>
<evidence type="ECO:0000256" key="1">
    <source>
        <dbReference type="ARBA" id="ARBA00008023"/>
    </source>
</evidence>
<dbReference type="OMA" id="YDPIFQP"/>
<dbReference type="FunFam" id="3.90.950.10:FF:000023">
    <property type="entry name" value="Inosine triphosphate pyrophosphatase, putative"/>
    <property type="match status" value="1"/>
</dbReference>
<evidence type="ECO:0000256" key="2">
    <source>
        <dbReference type="ARBA" id="ARBA00022801"/>
    </source>
</evidence>
<comment type="similarity">
    <text evidence="1">Belongs to the HAM1 NTPase family.</text>
</comment>
<sequence length="188" mass="21214">MEVRIVTSNPHKAKEINEILKDLGLQIGIVNINLMEIQESPLNIIEYKAKEAIKHSNTPVIVEDVSFNLKCMGELPGPYIKYFVQSIGPAGLYKMAKGFDDYRAQAILSIGLTRKESDEVVKIQAIIEGKVVEPRGSNGFGFDSCFVPEGYDKTYAEMSEVEKNQCSHRGVGYRKLAQWLKEHPNYFK</sequence>
<name>A0A5K1U733_ENTHI</name>
<dbReference type="VEuPathDB" id="AmoebaDB:EHI5A_076470"/>
<dbReference type="Pfam" id="PF01725">
    <property type="entry name" value="Ham1p_like"/>
    <property type="match status" value="1"/>
</dbReference>
<accession>A0A5K1U733</accession>
<dbReference type="VEuPathDB" id="AmoebaDB:EHI_192100"/>
<evidence type="ECO:0000313" key="3">
    <source>
        <dbReference type="EMBL" id="GAT97340.1"/>
    </source>
</evidence>
<dbReference type="PANTHER" id="PTHR11067:SF9">
    <property type="entry name" value="INOSINE TRIPHOSPHATE PYROPHOSPHATASE"/>
    <property type="match status" value="1"/>
</dbReference>
<reference evidence="3 4" key="1">
    <citation type="submission" date="2016-05" db="EMBL/GenBank/DDBJ databases">
        <title>First whole genome sequencing of Entamoeba histolytica HM1:IMSS-clone-6.</title>
        <authorList>
            <person name="Mukherjee Avik.K."/>
            <person name="Izumyama S."/>
            <person name="Nakada-Tsukui K."/>
            <person name="Nozaki T."/>
        </authorList>
    </citation>
    <scope>NUCLEOTIDE SEQUENCE [LARGE SCALE GENOMIC DNA]</scope>
    <source>
        <strain evidence="3 4">HM1:IMSS clone 6</strain>
    </source>
</reference>
<comment type="caution">
    <text evidence="3">The sequence shown here is derived from an EMBL/GenBank/DDBJ whole genome shotgun (WGS) entry which is preliminary data.</text>
</comment>
<dbReference type="AlphaFoldDB" id="A0A5K1U733"/>
<dbReference type="InterPro" id="IPR002637">
    <property type="entry name" value="RdgB/HAM1"/>
</dbReference>
<evidence type="ECO:0000313" key="4">
    <source>
        <dbReference type="Proteomes" id="UP000078387"/>
    </source>
</evidence>
<dbReference type="Proteomes" id="UP000078387">
    <property type="component" value="Unassembled WGS sequence"/>
</dbReference>